<accession>A0A5B8CIB2</accession>
<organism evidence="6 7">
    <name type="scientific">Sphingobium fuliginis ATCC 27551</name>
    <dbReference type="NCBI Taxonomy" id="1208342"/>
    <lineage>
        <taxon>Bacteria</taxon>
        <taxon>Pseudomonadati</taxon>
        <taxon>Pseudomonadota</taxon>
        <taxon>Alphaproteobacteria</taxon>
        <taxon>Sphingomonadales</taxon>
        <taxon>Sphingomonadaceae</taxon>
        <taxon>Sphingobium</taxon>
    </lineage>
</organism>
<dbReference type="InterPro" id="IPR029044">
    <property type="entry name" value="Nucleotide-diphossugar_trans"/>
</dbReference>
<proteinExistence type="inferred from homology"/>
<reference evidence="6 7" key="1">
    <citation type="submission" date="2019-06" db="EMBL/GenBank/DDBJ databases">
        <title>Genome organization and adaptive potential of archetypical organophosphate degarding Sphingobium fuliginis ATCC 27551.</title>
        <authorList>
            <person name="Sarwar A."/>
            <person name="Parthasarathy S."/>
            <person name="Singh C."/>
            <person name="Siddavattam D."/>
        </authorList>
    </citation>
    <scope>NUCLEOTIDE SEQUENCE [LARGE SCALE GENOMIC DNA]</scope>
    <source>
        <strain evidence="6 7">ATCC 27551</strain>
    </source>
</reference>
<dbReference type="HAMAP" id="MF_02114">
    <property type="entry name" value="CofC"/>
    <property type="match status" value="1"/>
</dbReference>
<comment type="pathway">
    <text evidence="5">Cofactor biosynthesis; coenzyme F420 biosynthesis.</text>
</comment>
<evidence type="ECO:0000256" key="5">
    <source>
        <dbReference type="HAMAP-Rule" id="MF_02114"/>
    </source>
</evidence>
<dbReference type="GO" id="GO:0005525">
    <property type="term" value="F:GTP binding"/>
    <property type="evidence" value="ECO:0007669"/>
    <property type="project" value="UniProtKB-KW"/>
</dbReference>
<dbReference type="PANTHER" id="PTHR40392:SF1">
    <property type="entry name" value="2-PHOSPHO-L-LACTATE GUANYLYLTRANSFERASE"/>
    <property type="match status" value="1"/>
</dbReference>
<keyword evidence="1 5" id="KW-0808">Transferase</keyword>
<keyword evidence="2 5" id="KW-0548">Nucleotidyltransferase</keyword>
<name>A0A5B8CIB2_SPHSA</name>
<dbReference type="SUPFAM" id="SSF53448">
    <property type="entry name" value="Nucleotide-diphospho-sugar transferases"/>
    <property type="match status" value="1"/>
</dbReference>
<dbReference type="EC" id="2.7.7.106" evidence="5"/>
<evidence type="ECO:0000256" key="1">
    <source>
        <dbReference type="ARBA" id="ARBA00022679"/>
    </source>
</evidence>
<sequence length="217" mass="22327">MPGMSAHAIIAVRGGQAAKSRLSGRLDGWRRTALVEAMLLLMMEILRSIQSIDKIWVVTPTPALADIAAETGALIISDIRSGGLNGALGKARDKISAEFPAATTLLLPGDLPLLDANEVDALLRASSATTIAIATAECDGGTGALALPAQCSIPLAFGPGSFASHIAAAANHGFKTCAMQAPSLSLDIDRHADLDALLRQGATGRIATLLNDWRAAA</sequence>
<comment type="catalytic activity">
    <reaction evidence="5">
        <text>(2R)-3-phosphoglycerate + GTP + H(+) = 3-[(R)-glyceryl]-diphospho-5'-guanosine + diphosphate</text>
        <dbReference type="Rhea" id="RHEA:63440"/>
        <dbReference type="ChEBI" id="CHEBI:15378"/>
        <dbReference type="ChEBI" id="CHEBI:33019"/>
        <dbReference type="ChEBI" id="CHEBI:37565"/>
        <dbReference type="ChEBI" id="CHEBI:58272"/>
        <dbReference type="ChEBI" id="CHEBI:147306"/>
        <dbReference type="EC" id="2.7.7.106"/>
    </reaction>
</comment>
<gene>
    <name evidence="6" type="primary">cofC</name>
    <name evidence="5" type="synonym">fbiD</name>
    <name evidence="6" type="ORF">FIL70_11575</name>
</gene>
<keyword evidence="4 5" id="KW-0342">GTP-binding</keyword>
<dbReference type="EMBL" id="CP041016">
    <property type="protein sequence ID" value="QDC37770.1"/>
    <property type="molecule type" value="Genomic_DNA"/>
</dbReference>
<comment type="similarity">
    <text evidence="5">Belongs to the CofC family.</text>
</comment>
<dbReference type="Gene3D" id="3.90.550.10">
    <property type="entry name" value="Spore Coat Polysaccharide Biosynthesis Protein SpsA, Chain A"/>
    <property type="match status" value="1"/>
</dbReference>
<evidence type="ECO:0000256" key="4">
    <source>
        <dbReference type="ARBA" id="ARBA00023134"/>
    </source>
</evidence>
<dbReference type="GO" id="GO:0043814">
    <property type="term" value="F:phospholactate guanylyltransferase activity"/>
    <property type="evidence" value="ECO:0007669"/>
    <property type="project" value="InterPro"/>
</dbReference>
<dbReference type="PANTHER" id="PTHR40392">
    <property type="entry name" value="2-PHOSPHO-L-LACTATE GUANYLYLTRANSFERASE"/>
    <property type="match status" value="1"/>
</dbReference>
<dbReference type="Proteomes" id="UP000311469">
    <property type="component" value="Chromosome cSF1"/>
</dbReference>
<comment type="function">
    <text evidence="5">Guanylyltransferase that catalyzes the activation of (2R)-3-phosphoglycerate (3PG) as 3-[(R)-glyceryl]-diphospho-5'-guanosine, via the condensation of 3PG with GTP. It is involved in the biosynthesis of a derivative of the hydride carrier cofactor coenzyme F420, 3PG-F420.</text>
</comment>
<evidence type="ECO:0000313" key="6">
    <source>
        <dbReference type="EMBL" id="QDC37770.1"/>
    </source>
</evidence>
<dbReference type="NCBIfam" id="TIGR03552">
    <property type="entry name" value="F420_cofC"/>
    <property type="match status" value="1"/>
</dbReference>
<dbReference type="Pfam" id="PF01983">
    <property type="entry name" value="CofC"/>
    <property type="match status" value="1"/>
</dbReference>
<dbReference type="InterPro" id="IPR002835">
    <property type="entry name" value="CofC"/>
</dbReference>
<dbReference type="AlphaFoldDB" id="A0A5B8CIB2"/>
<dbReference type="GO" id="GO:0052645">
    <property type="term" value="P:F420-0 metabolic process"/>
    <property type="evidence" value="ECO:0007669"/>
    <property type="project" value="UniProtKB-UniRule"/>
</dbReference>
<evidence type="ECO:0000313" key="7">
    <source>
        <dbReference type="Proteomes" id="UP000311469"/>
    </source>
</evidence>
<dbReference type="KEGG" id="sufl:FIL70_11575"/>
<evidence type="ECO:0000256" key="3">
    <source>
        <dbReference type="ARBA" id="ARBA00022741"/>
    </source>
</evidence>
<evidence type="ECO:0000256" key="2">
    <source>
        <dbReference type="ARBA" id="ARBA00022695"/>
    </source>
</evidence>
<protein>
    <recommendedName>
        <fullName evidence="5">3-phospho-D-glycerate guanylyltransferase</fullName>
        <shortName evidence="5">3PG guanylyltransferase</shortName>
        <ecNumber evidence="5">2.7.7.106</ecNumber>
    </recommendedName>
</protein>
<dbReference type="UniPathway" id="UPA00071"/>
<keyword evidence="3 5" id="KW-0547">Nucleotide-binding</keyword>